<keyword evidence="7" id="KW-0411">Iron-sulfur</keyword>
<evidence type="ECO:0000256" key="6">
    <source>
        <dbReference type="ARBA" id="ARBA00023004"/>
    </source>
</evidence>
<dbReference type="Pfam" id="PF00730">
    <property type="entry name" value="HhH-GPD"/>
    <property type="match status" value="1"/>
</dbReference>
<keyword evidence="9" id="KW-0326">Glycosidase</keyword>
<dbReference type="AlphaFoldDB" id="A0A3B0VLU3"/>
<evidence type="ECO:0000256" key="9">
    <source>
        <dbReference type="ARBA" id="ARBA00023295"/>
    </source>
</evidence>
<gene>
    <name evidence="11" type="ORF">MNBD_CPR01-466</name>
</gene>
<evidence type="ECO:0000256" key="8">
    <source>
        <dbReference type="ARBA" id="ARBA00023204"/>
    </source>
</evidence>
<dbReference type="Pfam" id="PF00633">
    <property type="entry name" value="HHH"/>
    <property type="match status" value="1"/>
</dbReference>
<keyword evidence="11" id="KW-0255">Endonuclease</keyword>
<dbReference type="CDD" id="cd00056">
    <property type="entry name" value="ENDO3c"/>
    <property type="match status" value="1"/>
</dbReference>
<proteinExistence type="inferred from homology"/>
<dbReference type="GO" id="GO:0006285">
    <property type="term" value="P:base-excision repair, AP site formation"/>
    <property type="evidence" value="ECO:0007669"/>
    <property type="project" value="TreeGrafter"/>
</dbReference>
<dbReference type="GO" id="GO:0046872">
    <property type="term" value="F:metal ion binding"/>
    <property type="evidence" value="ECO:0007669"/>
    <property type="project" value="UniProtKB-KW"/>
</dbReference>
<keyword evidence="2" id="KW-0004">4Fe-4S</keyword>
<comment type="similarity">
    <text evidence="1">Belongs to the Nth/MutY family.</text>
</comment>
<keyword evidence="3" id="KW-0479">Metal-binding</keyword>
<keyword evidence="6" id="KW-0408">Iron</keyword>
<evidence type="ECO:0000256" key="7">
    <source>
        <dbReference type="ARBA" id="ARBA00023014"/>
    </source>
</evidence>
<dbReference type="GO" id="GO:0051539">
    <property type="term" value="F:4 iron, 4 sulfur cluster binding"/>
    <property type="evidence" value="ECO:0007669"/>
    <property type="project" value="UniProtKB-KW"/>
</dbReference>
<dbReference type="GO" id="GO:0019104">
    <property type="term" value="F:DNA N-glycosylase activity"/>
    <property type="evidence" value="ECO:0007669"/>
    <property type="project" value="UniProtKB-ARBA"/>
</dbReference>
<dbReference type="PANTHER" id="PTHR10359:SF18">
    <property type="entry name" value="ENDONUCLEASE III"/>
    <property type="match status" value="1"/>
</dbReference>
<dbReference type="SUPFAM" id="SSF48150">
    <property type="entry name" value="DNA-glycosylase"/>
    <property type="match status" value="1"/>
</dbReference>
<evidence type="ECO:0000256" key="3">
    <source>
        <dbReference type="ARBA" id="ARBA00022723"/>
    </source>
</evidence>
<organism evidence="11">
    <name type="scientific">hydrothermal vent metagenome</name>
    <dbReference type="NCBI Taxonomy" id="652676"/>
    <lineage>
        <taxon>unclassified sequences</taxon>
        <taxon>metagenomes</taxon>
        <taxon>ecological metagenomes</taxon>
    </lineage>
</organism>
<dbReference type="GO" id="GO:0003677">
    <property type="term" value="F:DNA binding"/>
    <property type="evidence" value="ECO:0007669"/>
    <property type="project" value="InterPro"/>
</dbReference>
<dbReference type="EMBL" id="UOEV01000083">
    <property type="protein sequence ID" value="VAW33126.1"/>
    <property type="molecule type" value="Genomic_DNA"/>
</dbReference>
<dbReference type="SMART" id="SM00478">
    <property type="entry name" value="ENDO3c"/>
    <property type="match status" value="1"/>
</dbReference>
<protein>
    <submittedName>
        <fullName evidence="11">Endonuclease III</fullName>
        <ecNumber evidence="11">4.2.99.18</ecNumber>
    </submittedName>
</protein>
<keyword evidence="8" id="KW-0234">DNA repair</keyword>
<dbReference type="InterPro" id="IPR011257">
    <property type="entry name" value="DNA_glycosylase"/>
</dbReference>
<dbReference type="NCBIfam" id="TIGR01083">
    <property type="entry name" value="nth"/>
    <property type="match status" value="1"/>
</dbReference>
<keyword evidence="11" id="KW-0540">Nuclease</keyword>
<evidence type="ECO:0000256" key="5">
    <source>
        <dbReference type="ARBA" id="ARBA00022801"/>
    </source>
</evidence>
<dbReference type="HAMAP" id="MF_00942">
    <property type="entry name" value="Nth"/>
    <property type="match status" value="1"/>
</dbReference>
<dbReference type="GO" id="GO:0140078">
    <property type="term" value="F:class I DNA-(apurinic or apyrimidinic site) endonuclease activity"/>
    <property type="evidence" value="ECO:0007669"/>
    <property type="project" value="UniProtKB-EC"/>
</dbReference>
<evidence type="ECO:0000256" key="4">
    <source>
        <dbReference type="ARBA" id="ARBA00022763"/>
    </source>
</evidence>
<dbReference type="Gene3D" id="1.10.340.30">
    <property type="entry name" value="Hypothetical protein, domain 2"/>
    <property type="match status" value="1"/>
</dbReference>
<evidence type="ECO:0000259" key="10">
    <source>
        <dbReference type="SMART" id="SM00478"/>
    </source>
</evidence>
<keyword evidence="11" id="KW-0456">Lyase</keyword>
<sequence>MKNNTEERVQRAKKIVAYLKKTYPKPKSELRYKTQFQFVVAVILSAQCTDKKVNKLTDTLFNKYISVSDFAHADLATFTQEISSITFFRNKAKNIIASAKEIEMKYAGDVPNTESELVALPGVGYKTAHVVLGDVFDIWEGIATDTHVKRFALRFDLTDNTDATKISKDLEKLIPKKDWKYVNNGLVLYGRYVCPARLHDCSSHPLTKIWKPAGERWLKAK</sequence>
<dbReference type="PROSITE" id="PS01155">
    <property type="entry name" value="ENDONUCLEASE_III_2"/>
    <property type="match status" value="1"/>
</dbReference>
<dbReference type="InterPro" id="IPR004036">
    <property type="entry name" value="Endonuclease-III-like_CS2"/>
</dbReference>
<evidence type="ECO:0000256" key="1">
    <source>
        <dbReference type="ARBA" id="ARBA00008343"/>
    </source>
</evidence>
<dbReference type="FunFam" id="1.10.340.30:FF:000001">
    <property type="entry name" value="Endonuclease III"/>
    <property type="match status" value="1"/>
</dbReference>
<evidence type="ECO:0000256" key="2">
    <source>
        <dbReference type="ARBA" id="ARBA00022485"/>
    </source>
</evidence>
<dbReference type="EC" id="4.2.99.18" evidence="11"/>
<feature type="domain" description="HhH-GPD" evidence="10">
    <location>
        <begin position="44"/>
        <end position="192"/>
    </location>
</feature>
<name>A0A3B0VLU3_9ZZZZ</name>
<dbReference type="Gene3D" id="1.10.1670.10">
    <property type="entry name" value="Helix-hairpin-Helix base-excision DNA repair enzymes (C-terminal)"/>
    <property type="match status" value="1"/>
</dbReference>
<dbReference type="InterPro" id="IPR000445">
    <property type="entry name" value="HhH_motif"/>
</dbReference>
<dbReference type="InterPro" id="IPR023170">
    <property type="entry name" value="HhH_base_excis_C"/>
</dbReference>
<accession>A0A3B0VLU3</accession>
<evidence type="ECO:0000313" key="11">
    <source>
        <dbReference type="EMBL" id="VAW33126.1"/>
    </source>
</evidence>
<reference evidence="11" key="1">
    <citation type="submission" date="2018-06" db="EMBL/GenBank/DDBJ databases">
        <authorList>
            <person name="Zhirakovskaya E."/>
        </authorList>
    </citation>
    <scope>NUCLEOTIDE SEQUENCE</scope>
</reference>
<dbReference type="InterPro" id="IPR003265">
    <property type="entry name" value="HhH-GPD_domain"/>
</dbReference>
<keyword evidence="4" id="KW-0227">DNA damage</keyword>
<keyword evidence="5" id="KW-0378">Hydrolase</keyword>
<dbReference type="PIRSF" id="PIRSF001435">
    <property type="entry name" value="Nth"/>
    <property type="match status" value="1"/>
</dbReference>
<dbReference type="InterPro" id="IPR005759">
    <property type="entry name" value="Nth"/>
</dbReference>
<dbReference type="PANTHER" id="PTHR10359">
    <property type="entry name" value="A/G-SPECIFIC ADENINE GLYCOSYLASE/ENDONUCLEASE III"/>
    <property type="match status" value="1"/>
</dbReference>